<evidence type="ECO:0000313" key="11">
    <source>
        <dbReference type="Proteomes" id="UP001164746"/>
    </source>
</evidence>
<organism evidence="10 11">
    <name type="scientific">Mya arenaria</name>
    <name type="common">Soft-shell clam</name>
    <dbReference type="NCBI Taxonomy" id="6604"/>
    <lineage>
        <taxon>Eukaryota</taxon>
        <taxon>Metazoa</taxon>
        <taxon>Spiralia</taxon>
        <taxon>Lophotrochozoa</taxon>
        <taxon>Mollusca</taxon>
        <taxon>Bivalvia</taxon>
        <taxon>Autobranchia</taxon>
        <taxon>Heteroconchia</taxon>
        <taxon>Euheterodonta</taxon>
        <taxon>Imparidentia</taxon>
        <taxon>Neoheterodontei</taxon>
        <taxon>Myida</taxon>
        <taxon>Myoidea</taxon>
        <taxon>Myidae</taxon>
        <taxon>Mya</taxon>
    </lineage>
</organism>
<dbReference type="PANTHER" id="PTHR11640:SF164">
    <property type="entry name" value="MAM DOMAIN-CONTAINING GLYCOSYLPHOSPHATIDYLINOSITOL ANCHOR PROTEIN 1"/>
    <property type="match status" value="1"/>
</dbReference>
<dbReference type="InterPro" id="IPR051275">
    <property type="entry name" value="Cell_adhesion_signaling"/>
</dbReference>
<keyword evidence="2 7" id="KW-0472">Membrane</keyword>
<keyword evidence="4" id="KW-0325">Glycoprotein</keyword>
<evidence type="ECO:0000259" key="9">
    <source>
        <dbReference type="PROSITE" id="PS50853"/>
    </source>
</evidence>
<feature type="domain" description="Fibronectin type-III" evidence="9">
    <location>
        <begin position="387"/>
        <end position="484"/>
    </location>
</feature>
<dbReference type="EMBL" id="CP111012">
    <property type="protein sequence ID" value="WAQ93772.1"/>
    <property type="molecule type" value="Genomic_DNA"/>
</dbReference>
<evidence type="ECO:0000256" key="5">
    <source>
        <dbReference type="ARBA" id="ARBA00023319"/>
    </source>
</evidence>
<evidence type="ECO:0008006" key="12">
    <source>
        <dbReference type="Google" id="ProtNLM"/>
    </source>
</evidence>
<evidence type="ECO:0000256" key="7">
    <source>
        <dbReference type="SAM" id="Phobius"/>
    </source>
</evidence>
<dbReference type="InterPro" id="IPR013783">
    <property type="entry name" value="Ig-like_fold"/>
</dbReference>
<comment type="subcellular location">
    <subcellularLocation>
        <location evidence="1">Membrane</location>
        <topology evidence="1">Single-pass type I membrane protein</topology>
    </subcellularLocation>
</comment>
<dbReference type="InterPro" id="IPR036179">
    <property type="entry name" value="Ig-like_dom_sf"/>
</dbReference>
<feature type="domain" description="Ig-like" evidence="8">
    <location>
        <begin position="141"/>
        <end position="277"/>
    </location>
</feature>
<gene>
    <name evidence="10" type="ORF">MAR_006243</name>
</gene>
<keyword evidence="7" id="KW-0812">Transmembrane</keyword>
<dbReference type="InterPro" id="IPR036116">
    <property type="entry name" value="FN3_sf"/>
</dbReference>
<dbReference type="InterPro" id="IPR007110">
    <property type="entry name" value="Ig-like_dom"/>
</dbReference>
<dbReference type="Gene3D" id="2.60.40.10">
    <property type="entry name" value="Immunoglobulins"/>
    <property type="match status" value="1"/>
</dbReference>
<protein>
    <recommendedName>
        <fullName evidence="12">Ig-like domain-containing protein</fullName>
    </recommendedName>
</protein>
<keyword evidence="11" id="KW-1185">Reference proteome</keyword>
<sequence length="576" mass="63834">MFFMVSVTIIQCNPIVVPSGSVSVLRGQNKTLSCSYEGQRTDLTTTCVWDSGRNGTFNYKVYLQQSPNGTCTKLFGNESKYGYSCQGNNVFTITIYNIGEERNGEQWQCHQLIGSTGDYRNSNQITIELQVPITAVTMTDPTILTVTIDAGSFEIFKCRTSGGLPMATIKWFKVTGDTCSQSGAEITSLVSSSSVSDVEGLDHVEKTVVIVCEVLSNPNSTLRLTQNHMATILIESENIIQIEYIIQYATCSDAAVYTCSGFNNYTDLERTPSKVLQLLVKCSPRPSDSPEHLKRNFTGILDGNVTFTFMAVAYPPPMFEWQMWNGTSYYKVNGGRHLITSSDLLTSLTILHIEKYDFVSYILKVANGIQPYLREPFYLIPRDVPQCPTNFILLSKSTTMATVQWKGEFNGGLQQTFVLIYKKRSDSKYYTITMPVDDETVVYKVEISSLEDGQLYDILLYSLNAIGPCGANASLEVGTDTEDLTPNSAPIIGGVVGGSLGVVVAVIILVFILRRKNTLNCACIMSISMEEDAGNDGPDNSHLYTPLEDSNPKSRVYYENTKREDPVYNNQVQTVL</sequence>
<feature type="region of interest" description="Disordered" evidence="6">
    <location>
        <begin position="533"/>
        <end position="553"/>
    </location>
</feature>
<keyword evidence="7" id="KW-1133">Transmembrane helix</keyword>
<dbReference type="CDD" id="cd00063">
    <property type="entry name" value="FN3"/>
    <property type="match status" value="1"/>
</dbReference>
<feature type="transmembrane region" description="Helical" evidence="7">
    <location>
        <begin position="491"/>
        <end position="513"/>
    </location>
</feature>
<evidence type="ECO:0000256" key="4">
    <source>
        <dbReference type="ARBA" id="ARBA00023180"/>
    </source>
</evidence>
<evidence type="ECO:0000259" key="8">
    <source>
        <dbReference type="PROSITE" id="PS50835"/>
    </source>
</evidence>
<dbReference type="PROSITE" id="PS50835">
    <property type="entry name" value="IG_LIKE"/>
    <property type="match status" value="1"/>
</dbReference>
<evidence type="ECO:0000256" key="3">
    <source>
        <dbReference type="ARBA" id="ARBA00023157"/>
    </source>
</evidence>
<dbReference type="SUPFAM" id="SSF48726">
    <property type="entry name" value="Immunoglobulin"/>
    <property type="match status" value="2"/>
</dbReference>
<keyword evidence="3" id="KW-1015">Disulfide bond</keyword>
<evidence type="ECO:0000256" key="2">
    <source>
        <dbReference type="ARBA" id="ARBA00023136"/>
    </source>
</evidence>
<reference evidence="10" key="1">
    <citation type="submission" date="2022-11" db="EMBL/GenBank/DDBJ databases">
        <title>Centuries of genome instability and evolution in soft-shell clam transmissible cancer (bioRxiv).</title>
        <authorList>
            <person name="Hart S.F.M."/>
            <person name="Yonemitsu M.A."/>
            <person name="Giersch R.M."/>
            <person name="Beal B.F."/>
            <person name="Arriagada G."/>
            <person name="Davis B.W."/>
            <person name="Ostrander E.A."/>
            <person name="Goff S.P."/>
            <person name="Metzger M.J."/>
        </authorList>
    </citation>
    <scope>NUCLEOTIDE SEQUENCE</scope>
    <source>
        <strain evidence="10">MELC-2E11</strain>
        <tissue evidence="10">Siphon/mantle</tissue>
    </source>
</reference>
<accession>A0ABY7D7X1</accession>
<name>A0ABY7D7X1_MYAAR</name>
<dbReference type="PANTHER" id="PTHR11640">
    <property type="entry name" value="NEPHRIN"/>
    <property type="match status" value="1"/>
</dbReference>
<proteinExistence type="predicted"/>
<dbReference type="InterPro" id="IPR003961">
    <property type="entry name" value="FN3_dom"/>
</dbReference>
<evidence type="ECO:0000256" key="6">
    <source>
        <dbReference type="SAM" id="MobiDB-lite"/>
    </source>
</evidence>
<evidence type="ECO:0000313" key="10">
    <source>
        <dbReference type="EMBL" id="WAQ93772.1"/>
    </source>
</evidence>
<dbReference type="SUPFAM" id="SSF49265">
    <property type="entry name" value="Fibronectin type III"/>
    <property type="match status" value="1"/>
</dbReference>
<evidence type="ECO:0000256" key="1">
    <source>
        <dbReference type="ARBA" id="ARBA00004479"/>
    </source>
</evidence>
<dbReference type="PROSITE" id="PS50853">
    <property type="entry name" value="FN3"/>
    <property type="match status" value="1"/>
</dbReference>
<keyword evidence="5" id="KW-0393">Immunoglobulin domain</keyword>
<dbReference type="Proteomes" id="UP001164746">
    <property type="component" value="Chromosome 1"/>
</dbReference>